<sequence length="227" mass="23070">MDRFIGPPLTSIPIQSTLPMSAFSQMPMHTPMMFPGAGMGGPMLGGGGFAQGMAGMSSAGAGRAGGGLLARLFGLGGGTKAASGGLASGLGKAAGSSIKFSTILDNSQRVLGLTQQVMPMVRQYGPIIRNLPAMWRIMRSSDSELAAFANQAAGSTIDLSTITNNNVTPSPTPAGIGGNDAFTESVAPLPSQLLTTASQETNGNAPVTKPRFSNTAKEGIPLPKLYV</sequence>
<accession>A0A4S4K131</accession>
<evidence type="ECO:0000313" key="1">
    <source>
        <dbReference type="EMBL" id="THG89689.1"/>
    </source>
</evidence>
<dbReference type="Proteomes" id="UP000297014">
    <property type="component" value="Unassembled WGS sequence"/>
</dbReference>
<evidence type="ECO:0008006" key="3">
    <source>
        <dbReference type="Google" id="ProtNLM"/>
    </source>
</evidence>
<dbReference type="AlphaFoldDB" id="A0A4S4K131"/>
<evidence type="ECO:0000313" key="2">
    <source>
        <dbReference type="Proteomes" id="UP000297014"/>
    </source>
</evidence>
<organism evidence="1 2">
    <name type="scientific">Alkalihalobacillus alcalophilus ATCC 27647 = CGMCC 1.3604</name>
    <dbReference type="NCBI Taxonomy" id="1218173"/>
    <lineage>
        <taxon>Bacteria</taxon>
        <taxon>Bacillati</taxon>
        <taxon>Bacillota</taxon>
        <taxon>Bacilli</taxon>
        <taxon>Bacillales</taxon>
        <taxon>Bacillaceae</taxon>
        <taxon>Alkalihalobacillus</taxon>
    </lineage>
</organism>
<dbReference type="RefSeq" id="WP_003323413.1">
    <property type="nucleotide sequence ID" value="NZ_ALPT02000093.1"/>
</dbReference>
<dbReference type="EMBL" id="JALP01000203">
    <property type="protein sequence ID" value="THG89689.1"/>
    <property type="molecule type" value="Genomic_DNA"/>
</dbReference>
<name>A0A4S4K131_ALKAL</name>
<dbReference type="InterPro" id="IPR025571">
    <property type="entry name" value="YqfQ"/>
</dbReference>
<comment type="caution">
    <text evidence="1">The sequence shown here is derived from an EMBL/GenBank/DDBJ whole genome shotgun (WGS) entry which is preliminary data.</text>
</comment>
<gene>
    <name evidence="1" type="ORF">AJ85_15680</name>
</gene>
<reference evidence="1 2" key="1">
    <citation type="submission" date="2014-01" db="EMBL/GenBank/DDBJ databases">
        <title>Draft genome sequencing of Bacillus alcalophilus CGMCC 1.3604.</title>
        <authorList>
            <person name="Yang J."/>
            <person name="Diao L."/>
            <person name="Yang S."/>
        </authorList>
    </citation>
    <scope>NUCLEOTIDE SEQUENCE [LARGE SCALE GENOMIC DNA]</scope>
    <source>
        <strain evidence="1 2">CGMCC 1.3604</strain>
    </source>
</reference>
<protein>
    <recommendedName>
        <fullName evidence="3">YqfQ-like protein</fullName>
    </recommendedName>
</protein>
<dbReference type="Pfam" id="PF14181">
    <property type="entry name" value="YqfQ"/>
    <property type="match status" value="1"/>
</dbReference>
<proteinExistence type="predicted"/>